<dbReference type="SUPFAM" id="SSF49464">
    <property type="entry name" value="Carboxypeptidase regulatory domain-like"/>
    <property type="match status" value="1"/>
</dbReference>
<evidence type="ECO:0000313" key="12">
    <source>
        <dbReference type="Proteomes" id="UP000263900"/>
    </source>
</evidence>
<evidence type="ECO:0000256" key="8">
    <source>
        <dbReference type="SAM" id="MobiDB-lite"/>
    </source>
</evidence>
<sequence length="879" mass="97622">MRSFLLFLVCAALYSHSMAQFPGGGAPGGGRPGGGGGVPSIGHFYGRIVDGKTNKGVEAASVQLIQSKMDVTTKKPKDTIIGGMLTRGNGDFSLENLPIFGQFRLKITAIGYKTIEQKVAFELKFGQGDMSQAMNAVDKDLGNFKLEQDAQVMEAVTVTGSKPLIEMGIDRKIFNVEKNITSAGGTAVDVMRNVPSLNVDIDGNVTLRNAAPQIFVDGRPTTLTLDQIPADAIQSVEMITNPSAKYDASGGQAGILNIVLKKNRKAGYNGSIRAGIDSRAKINAGGDLNIRQGKLNVFANAMYNQRKSKGWGWSDQLNTLTKPNTFQHQDNDQVNNGSFAFGRFGLDYFVDNRNTLSISQSIVRGTFKNNNQENYNIDTAGNFYETQYRNTLGEFEFRNYGTQLSFKHLFAKAGKEWTADVNYNLSKNENNSNVMFRSFDDKDQTNPKGPEQLQSTLGNGENKFIVAQTDFVNPITETMKWEAGLRAQIRKSESSQLISTNGSANVGLSNNFEYTDYVYAGYATFSQKIKDKWSYQLGLRAESSNYDGKQIGKDNYSNSFPISLFPSVFLTRSFENKQDIQVNYSRRVNRPNFFQLMPNYDISNKLSYSTGNPDLVPEFTHSLELSYQKTYGKNNNTFLATVFGKYTTNLISRYQSWQKVENDSAFVSTWINASDAYAAGLELVFRNNWTKWWDMNFSTNVYYSKINGDNVTKQLTNERTSWSAKVNNTFKIAKGWSIQLSGDYISKSALPVSTSNGGGGGGRGGMGGGGGFMGAAPSSVQGFIDANYGADLGLRKEFMIKKNTATISVNWNDIFRTRRYYAFSESLGFTQTDWRRRDPQIVRVNFSYRFGKFDIGLFKRKNMKGESEGMQNGMQGMGQ</sequence>
<dbReference type="OrthoDB" id="905812at2"/>
<comment type="similarity">
    <text evidence="7">Belongs to the TonB-dependent receptor family.</text>
</comment>
<feature type="domain" description="Outer membrane protein beta-barrel" evidence="10">
    <location>
        <begin position="778"/>
        <end position="848"/>
    </location>
</feature>
<feature type="region of interest" description="Disordered" evidence="8">
    <location>
        <begin position="437"/>
        <end position="459"/>
    </location>
</feature>
<evidence type="ECO:0000256" key="2">
    <source>
        <dbReference type="ARBA" id="ARBA00022448"/>
    </source>
</evidence>
<reference evidence="11 12" key="1">
    <citation type="submission" date="2018-09" db="EMBL/GenBank/DDBJ databases">
        <title>Genome sequencing of strain 6GH32-13.</title>
        <authorList>
            <person name="Weon H.-Y."/>
            <person name="Heo J."/>
            <person name="Kwon S.-W."/>
        </authorList>
    </citation>
    <scope>NUCLEOTIDE SEQUENCE [LARGE SCALE GENOMIC DNA]</scope>
    <source>
        <strain evidence="11 12">5GH32-13</strain>
    </source>
</reference>
<evidence type="ECO:0000256" key="5">
    <source>
        <dbReference type="ARBA" id="ARBA00023136"/>
    </source>
</evidence>
<keyword evidence="6 7" id="KW-0998">Cell outer membrane</keyword>
<dbReference type="RefSeq" id="WP_119050373.1">
    <property type="nucleotide sequence ID" value="NZ_CP032157.1"/>
</dbReference>
<keyword evidence="12" id="KW-1185">Reference proteome</keyword>
<keyword evidence="3 7" id="KW-1134">Transmembrane beta strand</keyword>
<evidence type="ECO:0000256" key="3">
    <source>
        <dbReference type="ARBA" id="ARBA00022452"/>
    </source>
</evidence>
<evidence type="ECO:0000256" key="7">
    <source>
        <dbReference type="PROSITE-ProRule" id="PRU01360"/>
    </source>
</evidence>
<dbReference type="InterPro" id="IPR037066">
    <property type="entry name" value="Plug_dom_sf"/>
</dbReference>
<protein>
    <submittedName>
        <fullName evidence="11">TonB-dependent receptor</fullName>
    </submittedName>
</protein>
<evidence type="ECO:0000256" key="9">
    <source>
        <dbReference type="SAM" id="SignalP"/>
    </source>
</evidence>
<keyword evidence="9" id="KW-0732">Signal</keyword>
<dbReference type="InterPro" id="IPR036942">
    <property type="entry name" value="Beta-barrel_TonB_sf"/>
</dbReference>
<dbReference type="Pfam" id="PF14905">
    <property type="entry name" value="OMP_b-brl_3"/>
    <property type="match status" value="2"/>
</dbReference>
<dbReference type="InterPro" id="IPR041700">
    <property type="entry name" value="OMP_b-brl_3"/>
</dbReference>
<evidence type="ECO:0000256" key="4">
    <source>
        <dbReference type="ARBA" id="ARBA00022692"/>
    </source>
</evidence>
<feature type="signal peptide" evidence="9">
    <location>
        <begin position="1"/>
        <end position="19"/>
    </location>
</feature>
<dbReference type="Proteomes" id="UP000263900">
    <property type="component" value="Chromosome"/>
</dbReference>
<comment type="subcellular location">
    <subcellularLocation>
        <location evidence="1 7">Cell outer membrane</location>
        <topology evidence="1 7">Multi-pass membrane protein</topology>
    </subcellularLocation>
</comment>
<accession>A0A3B7MNG6</accession>
<proteinExistence type="inferred from homology"/>
<keyword evidence="4 7" id="KW-0812">Transmembrane</keyword>
<gene>
    <name evidence="11" type="ORF">D3H65_11070</name>
</gene>
<keyword evidence="2 7" id="KW-0813">Transport</keyword>
<feature type="domain" description="Outer membrane protein beta-barrel" evidence="10">
    <location>
        <begin position="408"/>
        <end position="751"/>
    </location>
</feature>
<evidence type="ECO:0000259" key="10">
    <source>
        <dbReference type="Pfam" id="PF14905"/>
    </source>
</evidence>
<dbReference type="EMBL" id="CP032157">
    <property type="protein sequence ID" value="AXY74486.1"/>
    <property type="molecule type" value="Genomic_DNA"/>
</dbReference>
<organism evidence="11 12">
    <name type="scientific">Paraflavitalea soli</name>
    <dbReference type="NCBI Taxonomy" id="2315862"/>
    <lineage>
        <taxon>Bacteria</taxon>
        <taxon>Pseudomonadati</taxon>
        <taxon>Bacteroidota</taxon>
        <taxon>Chitinophagia</taxon>
        <taxon>Chitinophagales</taxon>
        <taxon>Chitinophagaceae</taxon>
        <taxon>Paraflavitalea</taxon>
    </lineage>
</organism>
<feature type="chain" id="PRO_5017574809" evidence="9">
    <location>
        <begin position="20"/>
        <end position="879"/>
    </location>
</feature>
<dbReference type="Gene3D" id="2.40.170.20">
    <property type="entry name" value="TonB-dependent receptor, beta-barrel domain"/>
    <property type="match status" value="1"/>
</dbReference>
<keyword evidence="11" id="KW-0675">Receptor</keyword>
<dbReference type="AlphaFoldDB" id="A0A3B7MNG6"/>
<evidence type="ECO:0000256" key="6">
    <source>
        <dbReference type="ARBA" id="ARBA00023237"/>
    </source>
</evidence>
<dbReference type="PROSITE" id="PS52016">
    <property type="entry name" value="TONB_DEPENDENT_REC_3"/>
    <property type="match status" value="1"/>
</dbReference>
<dbReference type="GO" id="GO:0009279">
    <property type="term" value="C:cell outer membrane"/>
    <property type="evidence" value="ECO:0007669"/>
    <property type="project" value="UniProtKB-SubCell"/>
</dbReference>
<evidence type="ECO:0000256" key="1">
    <source>
        <dbReference type="ARBA" id="ARBA00004571"/>
    </source>
</evidence>
<dbReference type="InterPro" id="IPR039426">
    <property type="entry name" value="TonB-dep_rcpt-like"/>
</dbReference>
<dbReference type="SUPFAM" id="SSF56935">
    <property type="entry name" value="Porins"/>
    <property type="match status" value="1"/>
</dbReference>
<name>A0A3B7MNG6_9BACT</name>
<dbReference type="KEGG" id="pseg:D3H65_11070"/>
<dbReference type="Gene3D" id="2.170.130.10">
    <property type="entry name" value="TonB-dependent receptor, plug domain"/>
    <property type="match status" value="1"/>
</dbReference>
<dbReference type="InterPro" id="IPR008969">
    <property type="entry name" value="CarboxyPept-like_regulatory"/>
</dbReference>
<keyword evidence="5 7" id="KW-0472">Membrane</keyword>
<evidence type="ECO:0000313" key="11">
    <source>
        <dbReference type="EMBL" id="AXY74486.1"/>
    </source>
</evidence>